<dbReference type="PANTHER" id="PTHR23043:SF34">
    <property type="entry name" value="HYPOXIA-INDUCIBLE FACTOR 1 SUBUNIT ALPHA,-LIKE"/>
    <property type="match status" value="1"/>
</dbReference>
<dbReference type="GO" id="GO:0046983">
    <property type="term" value="F:protein dimerization activity"/>
    <property type="evidence" value="ECO:0007669"/>
    <property type="project" value="InterPro"/>
</dbReference>
<dbReference type="GO" id="GO:0005634">
    <property type="term" value="C:nucleus"/>
    <property type="evidence" value="ECO:0007669"/>
    <property type="project" value="UniProtKB-SubCell"/>
</dbReference>
<dbReference type="InterPro" id="IPR001067">
    <property type="entry name" value="Nuc_translocat"/>
</dbReference>
<dbReference type="GO" id="GO:0071456">
    <property type="term" value="P:cellular response to hypoxia"/>
    <property type="evidence" value="ECO:0007669"/>
    <property type="project" value="TreeGrafter"/>
</dbReference>
<dbReference type="SUPFAM" id="SSF55785">
    <property type="entry name" value="PYP-like sensor domain (PAS domain)"/>
    <property type="match status" value="2"/>
</dbReference>
<keyword evidence="5" id="KW-0238">DNA-binding</keyword>
<dbReference type="Pfam" id="PF08447">
    <property type="entry name" value="PAS_3"/>
    <property type="match status" value="1"/>
</dbReference>
<dbReference type="AlphaFoldDB" id="A0AAV7MVF6"/>
<evidence type="ECO:0000313" key="13">
    <source>
        <dbReference type="Proteomes" id="UP001066276"/>
    </source>
</evidence>
<evidence type="ECO:0000256" key="8">
    <source>
        <dbReference type="ARBA" id="ARBA00023278"/>
    </source>
</evidence>
<protein>
    <recommendedName>
        <fullName evidence="14">Hypoxia-inducible factor 3-alpha</fullName>
    </recommendedName>
</protein>
<dbReference type="PRINTS" id="PR00785">
    <property type="entry name" value="NCTRNSLOCATR"/>
</dbReference>
<dbReference type="InterPro" id="IPR013767">
    <property type="entry name" value="PAS_fold"/>
</dbReference>
<dbReference type="InterPro" id="IPR036638">
    <property type="entry name" value="HLH_DNA-bd_sf"/>
</dbReference>
<feature type="domain" description="PAS" evidence="10">
    <location>
        <begin position="101"/>
        <end position="156"/>
    </location>
</feature>
<evidence type="ECO:0000256" key="2">
    <source>
        <dbReference type="ARBA" id="ARBA00022737"/>
    </source>
</evidence>
<feature type="compositionally biased region" description="Low complexity" evidence="9">
    <location>
        <begin position="486"/>
        <end position="495"/>
    </location>
</feature>
<name>A0AAV7MVF6_PLEWA</name>
<dbReference type="InterPro" id="IPR011598">
    <property type="entry name" value="bHLH_dom"/>
</dbReference>
<evidence type="ECO:0000256" key="7">
    <source>
        <dbReference type="ARBA" id="ARBA00023242"/>
    </source>
</evidence>
<keyword evidence="7" id="KW-0539">Nucleus</keyword>
<feature type="region of interest" description="Disordered" evidence="9">
    <location>
        <begin position="434"/>
        <end position="498"/>
    </location>
</feature>
<dbReference type="InterPro" id="IPR000014">
    <property type="entry name" value="PAS"/>
</dbReference>
<evidence type="ECO:0000313" key="12">
    <source>
        <dbReference type="EMBL" id="KAJ1107034.1"/>
    </source>
</evidence>
<dbReference type="Gene3D" id="3.30.450.20">
    <property type="entry name" value="PAS domain"/>
    <property type="match status" value="2"/>
</dbReference>
<organism evidence="12 13">
    <name type="scientific">Pleurodeles waltl</name>
    <name type="common">Iberian ribbed newt</name>
    <dbReference type="NCBI Taxonomy" id="8319"/>
    <lineage>
        <taxon>Eukaryota</taxon>
        <taxon>Metazoa</taxon>
        <taxon>Chordata</taxon>
        <taxon>Craniata</taxon>
        <taxon>Vertebrata</taxon>
        <taxon>Euteleostomi</taxon>
        <taxon>Amphibia</taxon>
        <taxon>Batrachia</taxon>
        <taxon>Caudata</taxon>
        <taxon>Salamandroidea</taxon>
        <taxon>Salamandridae</taxon>
        <taxon>Pleurodelinae</taxon>
        <taxon>Pleurodeles</taxon>
    </lineage>
</organism>
<feature type="domain" description="BHLH" evidence="11">
    <location>
        <begin position="25"/>
        <end position="78"/>
    </location>
</feature>
<evidence type="ECO:0000259" key="11">
    <source>
        <dbReference type="PROSITE" id="PS50888"/>
    </source>
</evidence>
<feature type="domain" description="PAS" evidence="10">
    <location>
        <begin position="258"/>
        <end position="307"/>
    </location>
</feature>
<evidence type="ECO:0000256" key="1">
    <source>
        <dbReference type="ARBA" id="ARBA00004123"/>
    </source>
</evidence>
<keyword evidence="3" id="KW-0832">Ubl conjugation</keyword>
<comment type="caution">
    <text evidence="12">The sequence shown here is derived from an EMBL/GenBank/DDBJ whole genome shotgun (WGS) entry which is preliminary data.</text>
</comment>
<comment type="subcellular location">
    <subcellularLocation>
        <location evidence="1">Nucleus</location>
    </subcellularLocation>
</comment>
<evidence type="ECO:0000259" key="10">
    <source>
        <dbReference type="PROSITE" id="PS50112"/>
    </source>
</evidence>
<dbReference type="GO" id="GO:0000977">
    <property type="term" value="F:RNA polymerase II transcription regulatory region sequence-specific DNA binding"/>
    <property type="evidence" value="ECO:0007669"/>
    <property type="project" value="TreeGrafter"/>
</dbReference>
<dbReference type="Proteomes" id="UP001066276">
    <property type="component" value="Chromosome 9"/>
</dbReference>
<keyword evidence="4" id="KW-0805">Transcription regulation</keyword>
<dbReference type="CDD" id="cd00130">
    <property type="entry name" value="PAS"/>
    <property type="match status" value="2"/>
</dbReference>
<dbReference type="SUPFAM" id="SSF47459">
    <property type="entry name" value="HLH, helix-loop-helix DNA-binding domain"/>
    <property type="match status" value="1"/>
</dbReference>
<dbReference type="SMART" id="SM00091">
    <property type="entry name" value="PAS"/>
    <property type="match status" value="2"/>
</dbReference>
<dbReference type="PANTHER" id="PTHR23043">
    <property type="entry name" value="HYPOXIA-INDUCIBLE FACTOR 1 ALPHA"/>
    <property type="match status" value="1"/>
</dbReference>
<feature type="region of interest" description="Disordered" evidence="9">
    <location>
        <begin position="635"/>
        <end position="677"/>
    </location>
</feature>
<dbReference type="FunFam" id="3.30.450.20:FF:000042">
    <property type="entry name" value="hypoxia-inducible factor 3-alpha isoform X1"/>
    <property type="match status" value="1"/>
</dbReference>
<evidence type="ECO:0000256" key="5">
    <source>
        <dbReference type="ARBA" id="ARBA00023125"/>
    </source>
</evidence>
<dbReference type="InterPro" id="IPR013655">
    <property type="entry name" value="PAS_fold_3"/>
</dbReference>
<dbReference type="NCBIfam" id="TIGR00229">
    <property type="entry name" value="sensory_box"/>
    <property type="match status" value="1"/>
</dbReference>
<dbReference type="InterPro" id="IPR035965">
    <property type="entry name" value="PAS-like_dom_sf"/>
</dbReference>
<evidence type="ECO:0000256" key="4">
    <source>
        <dbReference type="ARBA" id="ARBA00023015"/>
    </source>
</evidence>
<dbReference type="Pfam" id="PF11413">
    <property type="entry name" value="HIF-1"/>
    <property type="match status" value="1"/>
</dbReference>
<gene>
    <name evidence="12" type="ORF">NDU88_004431</name>
</gene>
<dbReference type="SMART" id="SM00353">
    <property type="entry name" value="HLH"/>
    <property type="match status" value="1"/>
</dbReference>
<dbReference type="EMBL" id="JANPWB010000013">
    <property type="protein sequence ID" value="KAJ1107034.1"/>
    <property type="molecule type" value="Genomic_DNA"/>
</dbReference>
<keyword evidence="6" id="KW-0804">Transcription</keyword>
<evidence type="ECO:0000256" key="9">
    <source>
        <dbReference type="SAM" id="MobiDB-lite"/>
    </source>
</evidence>
<dbReference type="PROSITE" id="PS50888">
    <property type="entry name" value="BHLH"/>
    <property type="match status" value="1"/>
</dbReference>
<dbReference type="GO" id="GO:0005667">
    <property type="term" value="C:transcription regulator complex"/>
    <property type="evidence" value="ECO:0007669"/>
    <property type="project" value="InterPro"/>
</dbReference>
<keyword evidence="13" id="KW-1185">Reference proteome</keyword>
<dbReference type="CDD" id="cd11433">
    <property type="entry name" value="bHLH-PAS_HIF"/>
    <property type="match status" value="1"/>
</dbReference>
<evidence type="ECO:0000256" key="6">
    <source>
        <dbReference type="ARBA" id="ARBA00023163"/>
    </source>
</evidence>
<dbReference type="GO" id="GO:0000981">
    <property type="term" value="F:DNA-binding transcription factor activity, RNA polymerase II-specific"/>
    <property type="evidence" value="ECO:0007669"/>
    <property type="project" value="TreeGrafter"/>
</dbReference>
<reference evidence="12" key="1">
    <citation type="journal article" date="2022" name="bioRxiv">
        <title>Sequencing and chromosome-scale assembly of the giantPleurodeles waltlgenome.</title>
        <authorList>
            <person name="Brown T."/>
            <person name="Elewa A."/>
            <person name="Iarovenko S."/>
            <person name="Subramanian E."/>
            <person name="Araus A.J."/>
            <person name="Petzold A."/>
            <person name="Susuki M."/>
            <person name="Suzuki K.-i.T."/>
            <person name="Hayashi T."/>
            <person name="Toyoda A."/>
            <person name="Oliveira C."/>
            <person name="Osipova E."/>
            <person name="Leigh N.D."/>
            <person name="Simon A."/>
            <person name="Yun M.H."/>
        </authorList>
    </citation>
    <scope>NUCLEOTIDE SEQUENCE</scope>
    <source>
        <strain evidence="12">20211129_DDA</strain>
        <tissue evidence="12">Liver</tissue>
    </source>
</reference>
<keyword evidence="8" id="KW-0379">Hydroxylation</keyword>
<dbReference type="Pfam" id="PF00989">
    <property type="entry name" value="PAS"/>
    <property type="match status" value="1"/>
</dbReference>
<dbReference type="GO" id="GO:0005737">
    <property type="term" value="C:cytoplasm"/>
    <property type="evidence" value="ECO:0007669"/>
    <property type="project" value="InterPro"/>
</dbReference>
<proteinExistence type="predicted"/>
<dbReference type="PROSITE" id="PS50112">
    <property type="entry name" value="PAS"/>
    <property type="match status" value="2"/>
</dbReference>
<dbReference type="Pfam" id="PF23171">
    <property type="entry name" value="bHLH_HIF1A"/>
    <property type="match status" value="1"/>
</dbReference>
<dbReference type="InterPro" id="IPR021537">
    <property type="entry name" value="HIF_alpha-like"/>
</dbReference>
<sequence length="772" mass="85470">MALYLSLIRRLRRRPARLRRSIIELRKEKSRNAARSRRGQETEVFCDLAHALPLAHNISTHLDKASIMRLALSHLKMQRLLAAVEWTDATEMDVQMEGCPLRSLDGFLMVLSEDGDMIFLSDNVDKHLGLGQLELIGQSVYDFIHPCDQDELQDLLSIRGLSQKAKLSAEYSFSLRMKSTLVSKGRTVHLKSSSWKVLQCSGHMKTSHLYVPPASGTDAGPQEAPQRFLVLICESIAHPSHIEYPLDSRTFLSRHTLDMKFTYCDERISELAGYSSEDLIGFTVYEYVHAQDSDSVGKSMHSLLSKGQAVTAYYRFLAKNGGYFWAQTQATTVGIGKSGVPEGVVCLHSMLSTIQGADTILSLEQTEGKRLQPGPGSSLELVKFTPEMDMYSKQAGEVEPLCAEIIMALANCTSGVSKNKLLVFLHPADLSDEDIESDPRQFSSPDLQELLGPIFDPPRRRPSVSQKHLIEEASTPVNDLGPSPPANASSSTPLAQSQTKRLLGMEEIQKFFASGKKGASKETMQELESLDLEMLAPYISMDEDFLLSCAGQLSLETKDARVPENCVQKSTLSASLLVLTTSTQQNQNHFLISENLSGWESETCVAPTGVTQSTEEVSLHPLGIREGVVLDSTETEMPEEMRKGSHTGTQLKHRKRAFQLSEEEESEATDAPKRPCLSQCGHLEQSVQSMGSLENVDGSSTERNDQEGAVAQRRLSVLDEPMVLFSNILPFVTEDPALSELALTDDEQEPLGSSREHFLSEDEFLWALEQAT</sequence>
<evidence type="ECO:0000256" key="3">
    <source>
        <dbReference type="ARBA" id="ARBA00022843"/>
    </source>
</evidence>
<dbReference type="FunFam" id="3.30.450.20:FF:000005">
    <property type="entry name" value="Hypoxia-inducible factor 1 subunit alpha"/>
    <property type="match status" value="1"/>
</dbReference>
<accession>A0AAV7MVF6</accession>
<evidence type="ECO:0008006" key="14">
    <source>
        <dbReference type="Google" id="ProtNLM"/>
    </source>
</evidence>
<keyword evidence="2" id="KW-0677">Repeat</keyword>